<reference evidence="2 3" key="1">
    <citation type="journal article" date="2012" name="Plant Cell">
        <title>Genome comparison of barley and maize smut fungi reveals targeted loss of RNA silencing components and species-specific presence of transposable elements.</title>
        <authorList>
            <person name="Laurie J.D."/>
            <person name="Ali S."/>
            <person name="Linning R."/>
            <person name="Mannhaupt G."/>
            <person name="Wong P."/>
            <person name="Gueldener U."/>
            <person name="Muensterkoetter M."/>
            <person name="Moore R."/>
            <person name="Kahmann R."/>
            <person name="Bakkeren G."/>
            <person name="Schirawski J."/>
        </authorList>
    </citation>
    <scope>NUCLEOTIDE SEQUENCE [LARGE SCALE GENOMIC DNA]</scope>
    <source>
        <strain evidence="3">Uh4875-4</strain>
    </source>
</reference>
<feature type="signal peptide" evidence="1">
    <location>
        <begin position="1"/>
        <end position="21"/>
    </location>
</feature>
<dbReference type="HOGENOM" id="CLU_1428988_0_0_1"/>
<name>I2FS84_USTHO</name>
<gene>
    <name evidence="2" type="ORF">UHOR_10021</name>
</gene>
<dbReference type="AlphaFoldDB" id="I2FS84"/>
<dbReference type="Proteomes" id="UP000006174">
    <property type="component" value="Unassembled WGS sequence"/>
</dbReference>
<keyword evidence="1" id="KW-0732">Signal</keyword>
<sequence length="190" mass="21655">MLTQPANVILFMVAFLFSTTALPGRSYKPSRFRPYNEPFVVHSVSKFQDEYADRLVLVLQAYFHQQYAKIKLLDRDPISLQDLKQDLRGDRNPKRFIHLGQVVPHRANMVVATYLNRPPNSDGSRKFVLLSILRPQSSDAPHVFIHGYADVAGLEDIEDQLRNTVNSASDDPQFGHVLSIEGVFETLSRM</sequence>
<accession>I2FS84</accession>
<comment type="caution">
    <text evidence="2">The sequence shown here is derived from an EMBL/GenBank/DDBJ whole genome shotgun (WGS) entry which is preliminary data.</text>
</comment>
<dbReference type="EMBL" id="CAGI01000148">
    <property type="protein sequence ID" value="CCF49777.1"/>
    <property type="molecule type" value="Genomic_DNA"/>
</dbReference>
<keyword evidence="3" id="KW-1185">Reference proteome</keyword>
<feature type="chain" id="PRO_5003658856" evidence="1">
    <location>
        <begin position="22"/>
        <end position="190"/>
    </location>
</feature>
<evidence type="ECO:0000313" key="3">
    <source>
        <dbReference type="Proteomes" id="UP000006174"/>
    </source>
</evidence>
<proteinExistence type="predicted"/>
<organism evidence="2 3">
    <name type="scientific">Ustilago hordei</name>
    <name type="common">Barley covered smut fungus</name>
    <dbReference type="NCBI Taxonomy" id="120017"/>
    <lineage>
        <taxon>Eukaryota</taxon>
        <taxon>Fungi</taxon>
        <taxon>Dikarya</taxon>
        <taxon>Basidiomycota</taxon>
        <taxon>Ustilaginomycotina</taxon>
        <taxon>Ustilaginomycetes</taxon>
        <taxon>Ustilaginales</taxon>
        <taxon>Ustilaginaceae</taxon>
        <taxon>Ustilago</taxon>
    </lineage>
</organism>
<protein>
    <submittedName>
        <fullName evidence="2">Conserved uncharacterized protein</fullName>
    </submittedName>
</protein>
<evidence type="ECO:0000313" key="2">
    <source>
        <dbReference type="EMBL" id="CCF49777.1"/>
    </source>
</evidence>
<evidence type="ECO:0000256" key="1">
    <source>
        <dbReference type="SAM" id="SignalP"/>
    </source>
</evidence>